<proteinExistence type="inferred from homology"/>
<keyword evidence="3" id="KW-0413">Isomerase</keyword>
<feature type="compositionally biased region" description="Low complexity" evidence="6">
    <location>
        <begin position="17"/>
        <end position="28"/>
    </location>
</feature>
<dbReference type="GO" id="GO:0005524">
    <property type="term" value="F:ATP binding"/>
    <property type="evidence" value="ECO:0007669"/>
    <property type="project" value="InterPro"/>
</dbReference>
<dbReference type="Pfam" id="PF00270">
    <property type="entry name" value="DEAD"/>
    <property type="match status" value="1"/>
</dbReference>
<dbReference type="GO" id="GO:0005694">
    <property type="term" value="C:chromosome"/>
    <property type="evidence" value="ECO:0007669"/>
    <property type="project" value="TreeGrafter"/>
</dbReference>
<evidence type="ECO:0000256" key="6">
    <source>
        <dbReference type="SAM" id="MobiDB-lite"/>
    </source>
</evidence>
<dbReference type="GO" id="GO:0043138">
    <property type="term" value="F:3'-5' DNA helicase activity"/>
    <property type="evidence" value="ECO:0007669"/>
    <property type="project" value="UniProtKB-EC"/>
</dbReference>
<dbReference type="PANTHER" id="PTHR13710">
    <property type="entry name" value="DNA HELICASE RECQ FAMILY MEMBER"/>
    <property type="match status" value="1"/>
</dbReference>
<comment type="similarity">
    <text evidence="1">Belongs to the helicase family. RecQ subfamily.</text>
</comment>
<dbReference type="GO" id="GO:0003677">
    <property type="term" value="F:DNA binding"/>
    <property type="evidence" value="ECO:0007669"/>
    <property type="project" value="UniProtKB-KW"/>
</dbReference>
<protein>
    <recommendedName>
        <fullName evidence="5">DNA 3'-5' helicase</fullName>
        <ecNumber evidence="5">5.6.2.4</ecNumber>
    </recommendedName>
</protein>
<dbReference type="OrthoDB" id="2503239at2759"/>
<keyword evidence="9" id="KW-1185">Reference proteome</keyword>
<dbReference type="STRING" id="289078.A0A2X0M074"/>
<feature type="domain" description="Helicase ATP-binding" evidence="7">
    <location>
        <begin position="83"/>
        <end position="275"/>
    </location>
</feature>
<dbReference type="GO" id="GO:0000724">
    <property type="term" value="P:double-strand break repair via homologous recombination"/>
    <property type="evidence" value="ECO:0007669"/>
    <property type="project" value="TreeGrafter"/>
</dbReference>
<dbReference type="PANTHER" id="PTHR13710:SF105">
    <property type="entry name" value="ATP-DEPENDENT DNA HELICASE Q1"/>
    <property type="match status" value="1"/>
</dbReference>
<feature type="region of interest" description="Disordered" evidence="6">
    <location>
        <begin position="1"/>
        <end position="30"/>
    </location>
</feature>
<reference evidence="9" key="1">
    <citation type="submission" date="2016-10" db="EMBL/GenBank/DDBJ databases">
        <authorList>
            <person name="Jeantristanb JTB J.-T."/>
            <person name="Ricardo R."/>
        </authorList>
    </citation>
    <scope>NUCLEOTIDE SEQUENCE [LARGE SCALE GENOMIC DNA]</scope>
</reference>
<dbReference type="InterPro" id="IPR027417">
    <property type="entry name" value="P-loop_NTPase"/>
</dbReference>
<evidence type="ECO:0000256" key="5">
    <source>
        <dbReference type="ARBA" id="ARBA00034808"/>
    </source>
</evidence>
<evidence type="ECO:0000256" key="3">
    <source>
        <dbReference type="ARBA" id="ARBA00023235"/>
    </source>
</evidence>
<keyword evidence="2" id="KW-0238">DNA-binding</keyword>
<dbReference type="Proteomes" id="UP000249723">
    <property type="component" value="Unassembled WGS sequence"/>
</dbReference>
<sequence>MRSASKASLTASIGRVEPSSNPTPESPSIVRWNSRIPKEDRMDRDSLRIKVKLLLLEKFGDDFEPRPFQINAIAGLLELDRKRGCTNTFDAVFVAAPTGSGKSTLFEAMSLVFGKRAITIIISPLNALSEHQAAKLFMRGKMAVVVSKKTWKDGKLYEQLKDPLCEVEYIFISPEMHARNVRWSELIFTSSFRERIKLLVYDEAIKIAEWGLTGRKDRVGAMAHTTEGSNPFRTEYAQIVQQRLRIGCQTLFLTAGAPPDKIDKILAVANISKSRTFLAKADLFRPNLRNIVVEMTPHTKATMTDIPRMFSVRSDSSSIPQSIVYCNTREETSIGLSALHKSWGLEVTVDSPLARQKRGFQVFRVSLAEKLSSARLRRMPRRKNRYDVAWRCTDDCKCTRVAPSECVKAGKRTLSVRSLKCEHNKTNDG</sequence>
<evidence type="ECO:0000256" key="1">
    <source>
        <dbReference type="ARBA" id="ARBA00005446"/>
    </source>
</evidence>
<dbReference type="AlphaFoldDB" id="A0A2X0M074"/>
<evidence type="ECO:0000256" key="2">
    <source>
        <dbReference type="ARBA" id="ARBA00023125"/>
    </source>
</evidence>
<comment type="catalytic activity">
    <reaction evidence="4">
        <text>Couples ATP hydrolysis with the unwinding of duplex DNA by translocating in the 3'-5' direction.</text>
        <dbReference type="EC" id="5.6.2.4"/>
    </reaction>
</comment>
<dbReference type="Gene3D" id="3.40.50.300">
    <property type="entry name" value="P-loop containing nucleotide triphosphate hydrolases"/>
    <property type="match status" value="1"/>
</dbReference>
<dbReference type="SMART" id="SM00487">
    <property type="entry name" value="DEXDc"/>
    <property type="match status" value="1"/>
</dbReference>
<evidence type="ECO:0000259" key="7">
    <source>
        <dbReference type="PROSITE" id="PS51192"/>
    </source>
</evidence>
<evidence type="ECO:0000256" key="4">
    <source>
        <dbReference type="ARBA" id="ARBA00034617"/>
    </source>
</evidence>
<dbReference type="EMBL" id="FMWP01000125">
    <property type="protein sequence ID" value="SDA02375.1"/>
    <property type="molecule type" value="Genomic_DNA"/>
</dbReference>
<accession>A0A2X0M074</accession>
<feature type="compositionally biased region" description="Polar residues" evidence="6">
    <location>
        <begin position="1"/>
        <end position="11"/>
    </location>
</feature>
<evidence type="ECO:0000313" key="8">
    <source>
        <dbReference type="EMBL" id="SDA02375.1"/>
    </source>
</evidence>
<dbReference type="GO" id="GO:0009378">
    <property type="term" value="F:four-way junction helicase activity"/>
    <property type="evidence" value="ECO:0007669"/>
    <property type="project" value="TreeGrafter"/>
</dbReference>
<dbReference type="PROSITE" id="PS51192">
    <property type="entry name" value="HELICASE_ATP_BIND_1"/>
    <property type="match status" value="1"/>
</dbReference>
<gene>
    <name evidence="8" type="ORF">BZ3500_MVSOF-1268-A1-R1_CHR7-3G09666</name>
</gene>
<dbReference type="SUPFAM" id="SSF52540">
    <property type="entry name" value="P-loop containing nucleoside triphosphate hydrolases"/>
    <property type="match status" value="1"/>
</dbReference>
<dbReference type="InterPro" id="IPR011545">
    <property type="entry name" value="DEAD/DEAH_box_helicase_dom"/>
</dbReference>
<organism evidence="8 9">
    <name type="scientific">Microbotryum saponariae</name>
    <dbReference type="NCBI Taxonomy" id="289078"/>
    <lineage>
        <taxon>Eukaryota</taxon>
        <taxon>Fungi</taxon>
        <taxon>Dikarya</taxon>
        <taxon>Basidiomycota</taxon>
        <taxon>Pucciniomycotina</taxon>
        <taxon>Microbotryomycetes</taxon>
        <taxon>Microbotryales</taxon>
        <taxon>Microbotryaceae</taxon>
        <taxon>Microbotryum</taxon>
    </lineage>
</organism>
<dbReference type="GO" id="GO:0005737">
    <property type="term" value="C:cytoplasm"/>
    <property type="evidence" value="ECO:0007669"/>
    <property type="project" value="TreeGrafter"/>
</dbReference>
<evidence type="ECO:0000313" key="9">
    <source>
        <dbReference type="Proteomes" id="UP000249723"/>
    </source>
</evidence>
<name>A0A2X0M074_9BASI</name>
<dbReference type="EC" id="5.6.2.4" evidence="5"/>
<dbReference type="InterPro" id="IPR014001">
    <property type="entry name" value="Helicase_ATP-bd"/>
</dbReference>